<keyword evidence="7 10" id="KW-0408">Iron</keyword>
<dbReference type="Proteomes" id="UP000509594">
    <property type="component" value="Chromosome"/>
</dbReference>
<evidence type="ECO:0000313" key="11">
    <source>
        <dbReference type="EMBL" id="QLC51143.1"/>
    </source>
</evidence>
<evidence type="ECO:0000256" key="1">
    <source>
        <dbReference type="ARBA" id="ARBA00003175"/>
    </source>
</evidence>
<dbReference type="SFLD" id="SFLDS00113">
    <property type="entry name" value="Radical_SAM_Phosphomethylpyrim"/>
    <property type="match status" value="1"/>
</dbReference>
<evidence type="ECO:0000256" key="3">
    <source>
        <dbReference type="ARBA" id="ARBA00022691"/>
    </source>
</evidence>
<evidence type="ECO:0000256" key="5">
    <source>
        <dbReference type="ARBA" id="ARBA00022833"/>
    </source>
</evidence>
<dbReference type="KEGG" id="mzi:HWN40_13405"/>
<keyword evidence="4 10" id="KW-0479">Metal-binding</keyword>
<accession>A0A7D5I6C5</accession>
<feature type="binding site" evidence="10">
    <location>
        <begin position="225"/>
        <end position="228"/>
    </location>
    <ligand>
        <name>substrate</name>
    </ligand>
</feature>
<evidence type="ECO:0000256" key="9">
    <source>
        <dbReference type="ARBA" id="ARBA00023239"/>
    </source>
</evidence>
<dbReference type="HAMAP" id="MF_00089">
    <property type="entry name" value="ThiC"/>
    <property type="match status" value="1"/>
</dbReference>
<evidence type="ECO:0000256" key="2">
    <source>
        <dbReference type="ARBA" id="ARBA00022485"/>
    </source>
</evidence>
<dbReference type="Gene3D" id="3.20.20.540">
    <property type="entry name" value="Radical SAM ThiC family, central domain"/>
    <property type="match status" value="1"/>
</dbReference>
<dbReference type="PANTHER" id="PTHR30557:SF1">
    <property type="entry name" value="PHOSPHOMETHYLPYRIMIDINE SYNTHASE, CHLOROPLASTIC"/>
    <property type="match status" value="1"/>
</dbReference>
<feature type="binding site" evidence="10">
    <location>
        <position position="162"/>
    </location>
    <ligand>
        <name>substrate</name>
    </ligand>
</feature>
<feature type="binding site" evidence="10">
    <location>
        <position position="123"/>
    </location>
    <ligand>
        <name>substrate</name>
    </ligand>
</feature>
<comment type="caution">
    <text evidence="10">Lacks conserved residue(s) required for the propagation of feature annotation.</text>
</comment>
<dbReference type="GO" id="GO:0009228">
    <property type="term" value="P:thiamine biosynthetic process"/>
    <property type="evidence" value="ECO:0007669"/>
    <property type="project" value="UniProtKB-UniRule"/>
</dbReference>
<dbReference type="PANTHER" id="PTHR30557">
    <property type="entry name" value="THIAMINE BIOSYNTHESIS PROTEIN THIC"/>
    <property type="match status" value="1"/>
</dbReference>
<reference evidence="11 12" key="1">
    <citation type="submission" date="2020-06" db="EMBL/GenBank/DDBJ databases">
        <title>Methanolobus halotolerans sp. nov., isolated from a saline lake Tus in Siberia.</title>
        <authorList>
            <person name="Shen Y."/>
            <person name="Chen S.-C."/>
            <person name="Lai M.-C."/>
            <person name="Huang H.-H."/>
            <person name="Chiu H.-H."/>
            <person name="Tang S.-L."/>
            <person name="Rogozin D.Y."/>
            <person name="Degermendzhy A.G."/>
        </authorList>
    </citation>
    <scope>NUCLEOTIDE SEQUENCE [LARGE SCALE GENOMIC DNA]</scope>
    <source>
        <strain evidence="11 12">DSM 21339</strain>
    </source>
</reference>
<dbReference type="InterPro" id="IPR002817">
    <property type="entry name" value="ThiC/BzaA/B"/>
</dbReference>
<dbReference type="EC" id="4.1.99.17" evidence="10"/>
<keyword evidence="5 10" id="KW-0862">Zinc</keyword>
<dbReference type="GeneID" id="55822690"/>
<feature type="binding site" evidence="10">
    <location>
        <position position="333"/>
    </location>
    <ligand>
        <name>Zn(2+)</name>
        <dbReference type="ChEBI" id="CHEBI:29105"/>
    </ligand>
</feature>
<dbReference type="NCBIfam" id="NF009895">
    <property type="entry name" value="PRK13352.1"/>
    <property type="match status" value="1"/>
</dbReference>
<feature type="binding site" evidence="10">
    <location>
        <position position="94"/>
    </location>
    <ligand>
        <name>substrate</name>
    </ligand>
</feature>
<comment type="pathway">
    <text evidence="10">Cofactor biosynthesis; thiamine diphosphate biosynthesis.</text>
</comment>
<gene>
    <name evidence="10 11" type="primary">thiC</name>
    <name evidence="11" type="ORF">HWN40_13405</name>
</gene>
<keyword evidence="9 10" id="KW-0456">Lyase</keyword>
<dbReference type="GO" id="GO:0009229">
    <property type="term" value="P:thiamine diphosphate biosynthetic process"/>
    <property type="evidence" value="ECO:0007669"/>
    <property type="project" value="UniProtKB-UniRule"/>
</dbReference>
<dbReference type="InterPro" id="IPR037509">
    <property type="entry name" value="ThiC"/>
</dbReference>
<dbReference type="InterPro" id="IPR038521">
    <property type="entry name" value="ThiC/Bza_core_dom"/>
</dbReference>
<dbReference type="NCBIfam" id="TIGR00190">
    <property type="entry name" value="thiC"/>
    <property type="match status" value="1"/>
</dbReference>
<evidence type="ECO:0000256" key="7">
    <source>
        <dbReference type="ARBA" id="ARBA00023004"/>
    </source>
</evidence>
<keyword evidence="2 10" id="KW-0004">4Fe-4S</keyword>
<dbReference type="SFLD" id="SFLDG01114">
    <property type="entry name" value="phosphomethylpyrimidine_syntha"/>
    <property type="match status" value="1"/>
</dbReference>
<evidence type="ECO:0000256" key="8">
    <source>
        <dbReference type="ARBA" id="ARBA00023014"/>
    </source>
</evidence>
<keyword evidence="6 10" id="KW-0784">Thiamine biosynthesis</keyword>
<evidence type="ECO:0000256" key="6">
    <source>
        <dbReference type="ARBA" id="ARBA00022977"/>
    </source>
</evidence>
<evidence type="ECO:0000313" key="12">
    <source>
        <dbReference type="Proteomes" id="UP000509594"/>
    </source>
</evidence>
<dbReference type="GO" id="GO:0008270">
    <property type="term" value="F:zinc ion binding"/>
    <property type="evidence" value="ECO:0007669"/>
    <property type="project" value="UniProtKB-UniRule"/>
</dbReference>
<dbReference type="SFLD" id="SFLDF00407">
    <property type="entry name" value="phosphomethylpyrimidine_syntha"/>
    <property type="match status" value="1"/>
</dbReference>
<proteinExistence type="inferred from homology"/>
<comment type="cofactor">
    <cofactor evidence="10">
        <name>[4Fe-4S] cluster</name>
        <dbReference type="ChEBI" id="CHEBI:49883"/>
    </cofactor>
    <text evidence="10">Binds 1 [4Fe-4S] cluster per subunit. The cluster is coordinated with 3 cysteines and an exchangeable S-adenosyl-L-methionine.</text>
</comment>
<feature type="binding site" evidence="10">
    <location>
        <position position="416"/>
    </location>
    <ligand>
        <name>[4Fe-4S] cluster</name>
        <dbReference type="ChEBI" id="CHEBI:49883"/>
        <note>4Fe-4S-S-AdoMet</note>
    </ligand>
</feature>
<feature type="binding site" evidence="10">
    <location>
        <position position="265"/>
    </location>
    <ligand>
        <name>substrate</name>
    </ligand>
</feature>
<keyword evidence="8 10" id="KW-0411">Iron-sulfur</keyword>
<comment type="similarity">
    <text evidence="10">Belongs to the ThiC family.</text>
</comment>
<organism evidence="11 12">
    <name type="scientific">Methanolobus zinderi</name>
    <dbReference type="NCBI Taxonomy" id="536044"/>
    <lineage>
        <taxon>Archaea</taxon>
        <taxon>Methanobacteriati</taxon>
        <taxon>Methanobacteriota</taxon>
        <taxon>Stenosarchaea group</taxon>
        <taxon>Methanomicrobia</taxon>
        <taxon>Methanosarcinales</taxon>
        <taxon>Methanosarcinaceae</taxon>
        <taxon>Methanolobus</taxon>
    </lineage>
</organism>
<comment type="catalytic activity">
    <reaction evidence="10">
        <text>5-amino-1-(5-phospho-beta-D-ribosyl)imidazole + S-adenosyl-L-methionine = 4-amino-2-methyl-5-(phosphooxymethyl)pyrimidine + CO + 5'-deoxyadenosine + formate + L-methionine + 3 H(+)</text>
        <dbReference type="Rhea" id="RHEA:24840"/>
        <dbReference type="ChEBI" id="CHEBI:15378"/>
        <dbReference type="ChEBI" id="CHEBI:15740"/>
        <dbReference type="ChEBI" id="CHEBI:17245"/>
        <dbReference type="ChEBI" id="CHEBI:17319"/>
        <dbReference type="ChEBI" id="CHEBI:57844"/>
        <dbReference type="ChEBI" id="CHEBI:58354"/>
        <dbReference type="ChEBI" id="CHEBI:59789"/>
        <dbReference type="ChEBI" id="CHEBI:137981"/>
        <dbReference type="EC" id="4.1.99.17"/>
    </reaction>
</comment>
<dbReference type="UniPathway" id="UPA00060"/>
<dbReference type="Pfam" id="PF01964">
    <property type="entry name" value="ThiC_Rad_SAM"/>
    <property type="match status" value="1"/>
</dbReference>
<dbReference type="GO" id="GO:0070284">
    <property type="term" value="F:phosphomethylpyrimidine synthase activity"/>
    <property type="evidence" value="ECO:0007669"/>
    <property type="project" value="UniProtKB-EC"/>
</dbReference>
<evidence type="ECO:0000256" key="4">
    <source>
        <dbReference type="ARBA" id="ARBA00022723"/>
    </source>
</evidence>
<feature type="binding site" evidence="10">
    <location>
        <begin position="184"/>
        <end position="186"/>
    </location>
    <ligand>
        <name>substrate</name>
    </ligand>
</feature>
<name>A0A7D5I6C5_9EURY</name>
<keyword evidence="3 10" id="KW-0949">S-adenosyl-L-methionine</keyword>
<feature type="binding site" evidence="10">
    <location>
        <position position="292"/>
    </location>
    <ligand>
        <name>substrate</name>
    </ligand>
</feature>
<dbReference type="EMBL" id="CP058215">
    <property type="protein sequence ID" value="QLC51143.1"/>
    <property type="molecule type" value="Genomic_DNA"/>
</dbReference>
<dbReference type="Gene3D" id="6.10.250.620">
    <property type="match status" value="1"/>
</dbReference>
<feature type="binding site" evidence="10">
    <location>
        <position position="269"/>
    </location>
    <ligand>
        <name>Zn(2+)</name>
        <dbReference type="ChEBI" id="CHEBI:29105"/>
    </ligand>
</feature>
<dbReference type="GO" id="GO:0051539">
    <property type="term" value="F:4 iron, 4 sulfur cluster binding"/>
    <property type="evidence" value="ECO:0007669"/>
    <property type="project" value="UniProtKB-KW"/>
</dbReference>
<keyword evidence="12" id="KW-1185">Reference proteome</keyword>
<protein>
    <recommendedName>
        <fullName evidence="10">Phosphomethylpyrimidine synthase</fullName>
        <ecNumber evidence="10">4.1.99.17</ecNumber>
    </recommendedName>
    <alternativeName>
        <fullName evidence="10">Hydroxymethylpyrimidine phosphate synthase</fullName>
        <shortName evidence="10">HMP-P synthase</shortName>
        <shortName evidence="10">HMP-phosphate synthase</shortName>
        <shortName evidence="10">HMPP synthase</shortName>
    </alternativeName>
    <alternativeName>
        <fullName evidence="10">Thiamine biosynthesis protein ThiC</fullName>
    </alternativeName>
</protein>
<comment type="function">
    <text evidence="1 10">Catalyzes the synthesis of the hydroxymethylpyrimidine phosphate (HMP-P) moiety of thiamine from aminoimidazole ribotide (AIR) in a radical S-adenosyl-L-methionine (SAM)-dependent reaction.</text>
</comment>
<dbReference type="OrthoDB" id="335406at2157"/>
<feature type="binding site" evidence="10">
    <location>
        <position position="412"/>
    </location>
    <ligand>
        <name>[4Fe-4S] cluster</name>
        <dbReference type="ChEBI" id="CHEBI:49883"/>
        <note>4Fe-4S-S-AdoMet</note>
    </ligand>
</feature>
<evidence type="ECO:0000256" key="10">
    <source>
        <dbReference type="HAMAP-Rule" id="MF_00089"/>
    </source>
</evidence>
<sequence>MTIVTDAKNGKITEEMKIVAESEGKDPEFIRRGIAAGRIVIPMTPYRDIKLCGMGEGLRTKVNASIGASSDIVDEEMEVAKAKAAEAAGADTLMELGTGGDFLGIRKKVCDAISLPVGSVPLYQAFITAAKRDGSIVHMTEDDLWHATEEQAKLGTNFMAIHTGINNIVLDRLKGHGRYGGLCSRGGAFMSTWMLHNEKENPLYADFDYLCEILKEHEVTLSTGNGMRAGAVHDATDRAQVQELIINSECAQKAHDEYDLQVIVEGPGHVPLDQVEMNVKLMKAMSGGKPFYMLGPLVSDIGAGRDHIVTAIGASASAAAGCDFLCYVTPAEHLALPNLEDVVEGVKTSKIAAHVGDMVKYPETARDVDLAMGRARAKLDWEAQYKLALDPELARSIRDSRAPGDEDACTMCGDFCALKIVNANYDLCK</sequence>
<dbReference type="AlphaFoldDB" id="A0A7D5I6C5"/>
<dbReference type="RefSeq" id="WP_176966197.1">
    <property type="nucleotide sequence ID" value="NZ_CP058215.1"/>
</dbReference>
<feature type="binding site" evidence="10">
    <location>
        <position position="409"/>
    </location>
    <ligand>
        <name>[4Fe-4S] cluster</name>
        <dbReference type="ChEBI" id="CHEBI:49883"/>
        <note>4Fe-4S-S-AdoMet</note>
    </ligand>
</feature>